<dbReference type="PANTHER" id="PTHR42831">
    <property type="entry name" value="FE-S PROTEIN MATURATION AUXILIARY FACTOR YITW"/>
    <property type="match status" value="1"/>
</dbReference>
<name>A0A0H1R3A4_9HYPH</name>
<dbReference type="STRING" id="1225564.AA309_30975"/>
<gene>
    <name evidence="2" type="ORF">AA309_30975</name>
</gene>
<dbReference type="PANTHER" id="PTHR42831:SF1">
    <property type="entry name" value="FE-S PROTEIN MATURATION AUXILIARY FACTOR YITW"/>
    <property type="match status" value="1"/>
</dbReference>
<keyword evidence="3" id="KW-1185">Reference proteome</keyword>
<feature type="domain" description="MIP18 family-like" evidence="1">
    <location>
        <begin position="14"/>
        <end position="72"/>
    </location>
</feature>
<accession>A0A0H1R3A4</accession>
<dbReference type="AlphaFoldDB" id="A0A0H1R3A4"/>
<evidence type="ECO:0000259" key="1">
    <source>
        <dbReference type="Pfam" id="PF01883"/>
    </source>
</evidence>
<dbReference type="Gene3D" id="3.30.300.130">
    <property type="entry name" value="Fe-S cluster assembly (FSCA)"/>
    <property type="match status" value="1"/>
</dbReference>
<dbReference type="InterPro" id="IPR034904">
    <property type="entry name" value="FSCA_dom_sf"/>
</dbReference>
<organism evidence="2 3">
    <name type="scientific">Microvirga vignae</name>
    <dbReference type="NCBI Taxonomy" id="1225564"/>
    <lineage>
        <taxon>Bacteria</taxon>
        <taxon>Pseudomonadati</taxon>
        <taxon>Pseudomonadota</taxon>
        <taxon>Alphaproteobacteria</taxon>
        <taxon>Hyphomicrobiales</taxon>
        <taxon>Methylobacteriaceae</taxon>
        <taxon>Microvirga</taxon>
    </lineage>
</organism>
<dbReference type="InterPro" id="IPR052339">
    <property type="entry name" value="Fe-S_Maturation_MIP18"/>
</dbReference>
<reference evidence="2 3" key="1">
    <citation type="submission" date="2015-05" db="EMBL/GenBank/DDBJ databases">
        <title>Draft genome sequence of Microvirga vignae strain BR3299, a novel nitrogen fixing bacteria isolated from Brazil semi-aired region.</title>
        <authorList>
            <person name="Zilli J.E."/>
            <person name="Passos S.R."/>
            <person name="Leite J."/>
            <person name="Baldani J.I."/>
            <person name="Xavier G.R."/>
            <person name="Rumjaneck N.G."/>
            <person name="Simoes-Araujo J.L."/>
        </authorList>
    </citation>
    <scope>NUCLEOTIDE SEQUENCE [LARGE SCALE GENOMIC DNA]</scope>
    <source>
        <strain evidence="2 3">BR3299</strain>
    </source>
</reference>
<dbReference type="PATRIC" id="fig|1225564.3.peg.1166"/>
<comment type="caution">
    <text evidence="2">The sequence shown here is derived from an EMBL/GenBank/DDBJ whole genome shotgun (WGS) entry which is preliminary data.</text>
</comment>
<dbReference type="InterPro" id="IPR002744">
    <property type="entry name" value="MIP18-like"/>
</dbReference>
<sequence>MSDISGKYHSLDPAILECLSDVMDPELGLSVVDLGLVYQALRTPDAVEVALTLTTRACPLGGMIVEEARERLSHRFQDASRIDVRLVWEPVWKPDFITTGGQDLLGRLRRKTF</sequence>
<dbReference type="SUPFAM" id="SSF117916">
    <property type="entry name" value="Fe-S cluster assembly (FSCA) domain-like"/>
    <property type="match status" value="1"/>
</dbReference>
<dbReference type="EMBL" id="LCYG01000145">
    <property type="protein sequence ID" value="KLK89504.1"/>
    <property type="molecule type" value="Genomic_DNA"/>
</dbReference>
<evidence type="ECO:0000313" key="2">
    <source>
        <dbReference type="EMBL" id="KLK89504.1"/>
    </source>
</evidence>
<dbReference type="OrthoDB" id="9805360at2"/>
<dbReference type="Pfam" id="PF01883">
    <property type="entry name" value="FeS_assembly_P"/>
    <property type="match status" value="1"/>
</dbReference>
<proteinExistence type="predicted"/>
<evidence type="ECO:0000313" key="3">
    <source>
        <dbReference type="Proteomes" id="UP000035489"/>
    </source>
</evidence>
<dbReference type="RefSeq" id="WP_047192882.1">
    <property type="nucleotide sequence ID" value="NZ_LCYG01000145.1"/>
</dbReference>
<dbReference type="Proteomes" id="UP000035489">
    <property type="component" value="Unassembled WGS sequence"/>
</dbReference>
<protein>
    <recommendedName>
        <fullName evidence="1">MIP18 family-like domain-containing protein</fullName>
    </recommendedName>
</protein>